<dbReference type="AlphaFoldDB" id="A0A9W7ZVW4"/>
<dbReference type="InterPro" id="IPR035935">
    <property type="entry name" value="TFB5-like_sf"/>
</dbReference>
<protein>
    <recommendedName>
        <fullName evidence="8">General transcription and DNA repair factor IIH subunit TFB5</fullName>
    </recommendedName>
</protein>
<evidence type="ECO:0000313" key="10">
    <source>
        <dbReference type="Proteomes" id="UP001150569"/>
    </source>
</evidence>
<reference evidence="9" key="1">
    <citation type="submission" date="2022-07" db="EMBL/GenBank/DDBJ databases">
        <title>Phylogenomic reconstructions and comparative analyses of Kickxellomycotina fungi.</title>
        <authorList>
            <person name="Reynolds N.K."/>
            <person name="Stajich J.E."/>
            <person name="Barry K."/>
            <person name="Grigoriev I.V."/>
            <person name="Crous P."/>
            <person name="Smith M.E."/>
        </authorList>
    </citation>
    <scope>NUCLEOTIDE SEQUENCE</scope>
    <source>
        <strain evidence="9">RSA 861</strain>
    </source>
</reference>
<evidence type="ECO:0000256" key="1">
    <source>
        <dbReference type="ARBA" id="ARBA00004123"/>
    </source>
</evidence>
<dbReference type="Gene3D" id="3.30.70.1220">
    <property type="entry name" value="TFB5-like"/>
    <property type="match status" value="1"/>
</dbReference>
<comment type="subunit">
    <text evidence="8">Component of the 7-subunit TFIIH core complex.</text>
</comment>
<dbReference type="OrthoDB" id="354at2759"/>
<comment type="caution">
    <text evidence="9">The sequence shown here is derived from an EMBL/GenBank/DDBJ whole genome shotgun (WGS) entry which is preliminary data.</text>
</comment>
<organism evidence="9 10">
    <name type="scientific">Tieghemiomyces parasiticus</name>
    <dbReference type="NCBI Taxonomy" id="78921"/>
    <lineage>
        <taxon>Eukaryota</taxon>
        <taxon>Fungi</taxon>
        <taxon>Fungi incertae sedis</taxon>
        <taxon>Zoopagomycota</taxon>
        <taxon>Kickxellomycotina</taxon>
        <taxon>Dimargaritomycetes</taxon>
        <taxon>Dimargaritales</taxon>
        <taxon>Dimargaritaceae</taxon>
        <taxon>Tieghemiomyces</taxon>
    </lineage>
</organism>
<dbReference type="GO" id="GO:0005675">
    <property type="term" value="C:transcription factor TFIIH holo complex"/>
    <property type="evidence" value="ECO:0007669"/>
    <property type="project" value="TreeGrafter"/>
</dbReference>
<evidence type="ECO:0000256" key="6">
    <source>
        <dbReference type="ARBA" id="ARBA00023204"/>
    </source>
</evidence>
<comment type="function">
    <text evidence="8">In NER, TFIIH acts by opening DNA around the lesion to allow the excision of the damaged oligonucleotide and its replacement by a new DNA fragment. In transcription, TFIIH has an essential role in transcription initiation. When the pre-initiation complex (PIC) has been established, TFIIH is required for promoter opening and promoter escape.</text>
</comment>
<keyword evidence="6 8" id="KW-0234">DNA repair</keyword>
<evidence type="ECO:0000256" key="2">
    <source>
        <dbReference type="ARBA" id="ARBA00007470"/>
    </source>
</evidence>
<keyword evidence="5 8" id="KW-0804">Transcription</keyword>
<keyword evidence="7 8" id="KW-0539">Nucleus</keyword>
<dbReference type="InterPro" id="IPR009400">
    <property type="entry name" value="TFIIH_TTDA/Tfb5"/>
</dbReference>
<gene>
    <name evidence="9" type="ORF">IWQ60_009967</name>
</gene>
<proteinExistence type="inferred from homology"/>
<dbReference type="Proteomes" id="UP001150569">
    <property type="component" value="Unassembled WGS sequence"/>
</dbReference>
<dbReference type="SUPFAM" id="SSF142897">
    <property type="entry name" value="TFB5-like"/>
    <property type="match status" value="1"/>
</dbReference>
<dbReference type="EMBL" id="JANBPT010000892">
    <property type="protein sequence ID" value="KAJ1911801.1"/>
    <property type="molecule type" value="Genomic_DNA"/>
</dbReference>
<comment type="similarity">
    <text evidence="2 8">Belongs to the TFB5 family.</text>
</comment>
<dbReference type="SMART" id="SM01395">
    <property type="entry name" value="Tbf5"/>
    <property type="match status" value="1"/>
</dbReference>
<dbReference type="GO" id="GO:0000439">
    <property type="term" value="C:transcription factor TFIIH core complex"/>
    <property type="evidence" value="ECO:0007669"/>
    <property type="project" value="UniProtKB-UniRule"/>
</dbReference>
<evidence type="ECO:0000256" key="8">
    <source>
        <dbReference type="RuleBase" id="RU368032"/>
    </source>
</evidence>
<dbReference type="PANTHER" id="PTHR28580:SF1">
    <property type="entry name" value="GENERAL TRANSCRIPTION FACTOR IIH SUBUNIT 5"/>
    <property type="match status" value="1"/>
</dbReference>
<evidence type="ECO:0000256" key="7">
    <source>
        <dbReference type="ARBA" id="ARBA00023242"/>
    </source>
</evidence>
<keyword evidence="4 8" id="KW-0805">Transcription regulation</keyword>
<dbReference type="GO" id="GO:0006294">
    <property type="term" value="P:nucleotide-excision repair, preincision complex assembly"/>
    <property type="evidence" value="ECO:0007669"/>
    <property type="project" value="TreeGrafter"/>
</dbReference>
<keyword evidence="10" id="KW-1185">Reference proteome</keyword>
<dbReference type="GO" id="GO:0006367">
    <property type="term" value="P:transcription initiation at RNA polymerase II promoter"/>
    <property type="evidence" value="ECO:0007669"/>
    <property type="project" value="UniProtKB-UniRule"/>
</dbReference>
<dbReference type="Pfam" id="PF06331">
    <property type="entry name" value="Tfb5"/>
    <property type="match status" value="1"/>
</dbReference>
<name>A0A9W7ZVW4_9FUNG</name>
<dbReference type="PANTHER" id="PTHR28580">
    <property type="entry name" value="GENERAL TRANSCRIPTION FACTOR IIH SUBUNIT 5"/>
    <property type="match status" value="1"/>
</dbReference>
<accession>A0A9W7ZVW4</accession>
<evidence type="ECO:0000256" key="4">
    <source>
        <dbReference type="ARBA" id="ARBA00023015"/>
    </source>
</evidence>
<evidence type="ECO:0000256" key="3">
    <source>
        <dbReference type="ARBA" id="ARBA00022763"/>
    </source>
</evidence>
<evidence type="ECO:0000256" key="5">
    <source>
        <dbReference type="ARBA" id="ARBA00023163"/>
    </source>
</evidence>
<sequence>MVQASKGVLIECDIIAKQVILNLNQTHNFIVADLDDTHLFIKADYARMLQSELDRIINENTYTVGEVKP</sequence>
<evidence type="ECO:0000313" key="9">
    <source>
        <dbReference type="EMBL" id="KAJ1911801.1"/>
    </source>
</evidence>
<keyword evidence="3 8" id="KW-0227">DNA damage</keyword>
<comment type="subcellular location">
    <subcellularLocation>
        <location evidence="1 8">Nucleus</location>
    </subcellularLocation>
</comment>